<feature type="non-terminal residue" evidence="1">
    <location>
        <position position="386"/>
    </location>
</feature>
<dbReference type="EMBL" id="CAJVPU010023439">
    <property type="protein sequence ID" value="CAG8688405.1"/>
    <property type="molecule type" value="Genomic_DNA"/>
</dbReference>
<evidence type="ECO:0000313" key="1">
    <source>
        <dbReference type="EMBL" id="CAG8688405.1"/>
    </source>
</evidence>
<comment type="caution">
    <text evidence="1">The sequence shown here is derived from an EMBL/GenBank/DDBJ whole genome shotgun (WGS) entry which is preliminary data.</text>
</comment>
<name>A0ACA9P243_9GLOM</name>
<proteinExistence type="predicted"/>
<protein>
    <submittedName>
        <fullName evidence="1">11318_t:CDS:1</fullName>
    </submittedName>
</protein>
<feature type="non-terminal residue" evidence="1">
    <location>
        <position position="1"/>
    </location>
</feature>
<evidence type="ECO:0000313" key="2">
    <source>
        <dbReference type="Proteomes" id="UP000789702"/>
    </source>
</evidence>
<keyword evidence="2" id="KW-1185">Reference proteome</keyword>
<gene>
    <name evidence="1" type="ORF">DHETER_LOCUS11126</name>
</gene>
<organism evidence="1 2">
    <name type="scientific">Dentiscutata heterogama</name>
    <dbReference type="NCBI Taxonomy" id="1316150"/>
    <lineage>
        <taxon>Eukaryota</taxon>
        <taxon>Fungi</taxon>
        <taxon>Fungi incertae sedis</taxon>
        <taxon>Mucoromycota</taxon>
        <taxon>Glomeromycotina</taxon>
        <taxon>Glomeromycetes</taxon>
        <taxon>Diversisporales</taxon>
        <taxon>Gigasporaceae</taxon>
        <taxon>Dentiscutata</taxon>
    </lineage>
</organism>
<sequence length="386" mass="43581">IGGALTDKFGGRIVLGIGVGEGAAFPCIQSLITKWFPPEERSRAVSIICVSNFIGMVIAMPISNILGSSRFGWESIFWVFGTVGSIWSIIWHFYGKSDPRDYSGISKEELDWILESKSNSYSEDNFGHYQSGSREYITITDDDRGVLQNENDSLLPKNQISSRPRYINKIPWKLILSRREVWAILLGQFCNSWGFFILLSWLPIFYYEYFHVDINLIGYYTALPYFLYIIMGFTSGYICDYAIYRLKISVLTVRKSVNLIGTLGISISLLIVTYLAKTSLQGLLIISIGFALYSFQVSSVNMDIAPKYAGLIYGLGNTCAVIPAFFGVALTGWILEITGNDWSIIWSLCSLFYIFGTSFFVCLAGGECGVEMIVNERNEWKRRKAW</sequence>
<accession>A0ACA9P243</accession>
<dbReference type="Proteomes" id="UP000789702">
    <property type="component" value="Unassembled WGS sequence"/>
</dbReference>
<reference evidence="1" key="1">
    <citation type="submission" date="2021-06" db="EMBL/GenBank/DDBJ databases">
        <authorList>
            <person name="Kallberg Y."/>
            <person name="Tangrot J."/>
            <person name="Rosling A."/>
        </authorList>
    </citation>
    <scope>NUCLEOTIDE SEQUENCE</scope>
    <source>
        <strain evidence="1">IL203A</strain>
    </source>
</reference>